<dbReference type="SUPFAM" id="SSF53383">
    <property type="entry name" value="PLP-dependent transferases"/>
    <property type="match status" value="1"/>
</dbReference>
<feature type="active site" description="Proton acceptor" evidence="2">
    <location>
        <position position="199"/>
    </location>
</feature>
<sequence length="445" mass="48409">MQITEPPVILGGNPILDKTLLAAWPSLADEAALGDIEHALRTGSWAMGKRTAAFEEHFAAYCGVPHALLVANCSQAIVLTLLALGVVPGDEIIMPSVGFISNLTSVMLLGAVPVLADVDAETCNISPDGIQDRLTPKTKVIMTLPYSGIPCDMEPIMAISAQHGIPVIEDAAHAHGSEYRGRRIGAWATVSCFSFDQNKVVSAGQGGAIVTGDATLAAKIKRMRAFGQNGALSIPEWMHYSEVSVNYKPTDLQAILLDHQLTALDSQIAYRQGQYERLAAALLKETPGLTPVIPTPGTQRLSHYMMRLNYECGSWGGLDRNLLIKALLREGLPVGSGWAPLYYRIEAFPGGTGATGLQTWWNRLPHAEESSRKTVTISINLLQGSTTAMEQAIAGIRRVYRYAPDIREYFRQPEYKVECRSKEPLIRAGYTWLEGSPVNPAEKEE</sequence>
<comment type="similarity">
    <text evidence="1 4">Belongs to the DegT/DnrJ/EryC1 family.</text>
</comment>
<feature type="modified residue" description="N6-(pyridoxal phosphate)lysine" evidence="3">
    <location>
        <position position="199"/>
    </location>
</feature>
<keyword evidence="5" id="KW-0808">Transferase</keyword>
<gene>
    <name evidence="5" type="ORF">GXY80_09345</name>
</gene>
<dbReference type="GO" id="GO:0000271">
    <property type="term" value="P:polysaccharide biosynthetic process"/>
    <property type="evidence" value="ECO:0007669"/>
    <property type="project" value="TreeGrafter"/>
</dbReference>
<dbReference type="PANTHER" id="PTHR30244:SF34">
    <property type="entry name" value="DTDP-4-AMINO-4,6-DIDEOXYGALACTOSE TRANSAMINASE"/>
    <property type="match status" value="1"/>
</dbReference>
<keyword evidence="5" id="KW-0032">Aminotransferase</keyword>
<evidence type="ECO:0000256" key="2">
    <source>
        <dbReference type="PIRSR" id="PIRSR000390-1"/>
    </source>
</evidence>
<dbReference type="InterPro" id="IPR015421">
    <property type="entry name" value="PyrdxlP-dep_Trfase_major"/>
</dbReference>
<evidence type="ECO:0000313" key="5">
    <source>
        <dbReference type="EMBL" id="NLW35668.1"/>
    </source>
</evidence>
<evidence type="ECO:0000256" key="4">
    <source>
        <dbReference type="RuleBase" id="RU004508"/>
    </source>
</evidence>
<comment type="caution">
    <text evidence="5">The sequence shown here is derived from an EMBL/GenBank/DDBJ whole genome shotgun (WGS) entry which is preliminary data.</text>
</comment>
<evidence type="ECO:0000313" key="6">
    <source>
        <dbReference type="Proteomes" id="UP000777265"/>
    </source>
</evidence>
<dbReference type="EMBL" id="JAAYEE010000156">
    <property type="protein sequence ID" value="NLW35668.1"/>
    <property type="molecule type" value="Genomic_DNA"/>
</dbReference>
<keyword evidence="3 4" id="KW-0663">Pyridoxal phosphate</keyword>
<dbReference type="GO" id="GO:0030170">
    <property type="term" value="F:pyridoxal phosphate binding"/>
    <property type="evidence" value="ECO:0007669"/>
    <property type="project" value="TreeGrafter"/>
</dbReference>
<evidence type="ECO:0000256" key="1">
    <source>
        <dbReference type="ARBA" id="ARBA00037999"/>
    </source>
</evidence>
<dbReference type="Gene3D" id="3.90.1150.10">
    <property type="entry name" value="Aspartate Aminotransferase, domain 1"/>
    <property type="match status" value="1"/>
</dbReference>
<dbReference type="Proteomes" id="UP000777265">
    <property type="component" value="Unassembled WGS sequence"/>
</dbReference>
<evidence type="ECO:0000256" key="3">
    <source>
        <dbReference type="PIRSR" id="PIRSR000390-2"/>
    </source>
</evidence>
<dbReference type="Gene3D" id="3.40.640.10">
    <property type="entry name" value="Type I PLP-dependent aspartate aminotransferase-like (Major domain)"/>
    <property type="match status" value="1"/>
</dbReference>
<proteinExistence type="inferred from homology"/>
<reference evidence="5" key="1">
    <citation type="journal article" date="2020" name="Biotechnol. Biofuels">
        <title>New insights from the biogas microbiome by comprehensive genome-resolved metagenomics of nearly 1600 species originating from multiple anaerobic digesters.</title>
        <authorList>
            <person name="Campanaro S."/>
            <person name="Treu L."/>
            <person name="Rodriguez-R L.M."/>
            <person name="Kovalovszki A."/>
            <person name="Ziels R.M."/>
            <person name="Maus I."/>
            <person name="Zhu X."/>
            <person name="Kougias P.G."/>
            <person name="Basile A."/>
            <person name="Luo G."/>
            <person name="Schluter A."/>
            <person name="Konstantinidis K.T."/>
            <person name="Angelidaki I."/>
        </authorList>
    </citation>
    <scope>NUCLEOTIDE SEQUENCE</scope>
    <source>
        <strain evidence="5">AS06rmzACSIP_7</strain>
    </source>
</reference>
<reference evidence="5" key="2">
    <citation type="submission" date="2020-01" db="EMBL/GenBank/DDBJ databases">
        <authorList>
            <person name="Campanaro S."/>
        </authorList>
    </citation>
    <scope>NUCLEOTIDE SEQUENCE</scope>
    <source>
        <strain evidence="5">AS06rmzACSIP_7</strain>
    </source>
</reference>
<dbReference type="AlphaFoldDB" id="A0A971M438"/>
<dbReference type="PIRSF" id="PIRSF000390">
    <property type="entry name" value="PLP_StrS"/>
    <property type="match status" value="1"/>
</dbReference>
<dbReference type="InterPro" id="IPR000653">
    <property type="entry name" value="DegT/StrS_aminotransferase"/>
</dbReference>
<dbReference type="InterPro" id="IPR015422">
    <property type="entry name" value="PyrdxlP-dep_Trfase_small"/>
</dbReference>
<accession>A0A971M438</accession>
<dbReference type="CDD" id="cd00616">
    <property type="entry name" value="AHBA_syn"/>
    <property type="match status" value="1"/>
</dbReference>
<organism evidence="5 6">
    <name type="scientific">Syntrophorhabdus aromaticivorans</name>
    <dbReference type="NCBI Taxonomy" id="328301"/>
    <lineage>
        <taxon>Bacteria</taxon>
        <taxon>Pseudomonadati</taxon>
        <taxon>Thermodesulfobacteriota</taxon>
        <taxon>Syntrophorhabdia</taxon>
        <taxon>Syntrophorhabdales</taxon>
        <taxon>Syntrophorhabdaceae</taxon>
        <taxon>Syntrophorhabdus</taxon>
    </lineage>
</organism>
<name>A0A971M438_9BACT</name>
<protein>
    <submittedName>
        <fullName evidence="5">DegT/DnrJ/EryC1/StrS family aminotransferase</fullName>
    </submittedName>
</protein>
<dbReference type="Pfam" id="PF01041">
    <property type="entry name" value="DegT_DnrJ_EryC1"/>
    <property type="match status" value="1"/>
</dbReference>
<dbReference type="InterPro" id="IPR015424">
    <property type="entry name" value="PyrdxlP-dep_Trfase"/>
</dbReference>
<dbReference type="GO" id="GO:0008483">
    <property type="term" value="F:transaminase activity"/>
    <property type="evidence" value="ECO:0007669"/>
    <property type="project" value="UniProtKB-KW"/>
</dbReference>
<dbReference type="PANTHER" id="PTHR30244">
    <property type="entry name" value="TRANSAMINASE"/>
    <property type="match status" value="1"/>
</dbReference>